<organism evidence="2 3">
    <name type="scientific">Botryotinia narcissicola</name>
    <dbReference type="NCBI Taxonomy" id="278944"/>
    <lineage>
        <taxon>Eukaryota</taxon>
        <taxon>Fungi</taxon>
        <taxon>Dikarya</taxon>
        <taxon>Ascomycota</taxon>
        <taxon>Pezizomycotina</taxon>
        <taxon>Leotiomycetes</taxon>
        <taxon>Helotiales</taxon>
        <taxon>Sclerotiniaceae</taxon>
        <taxon>Botryotinia</taxon>
    </lineage>
</organism>
<dbReference type="PANTHER" id="PTHR33112">
    <property type="entry name" value="DOMAIN PROTEIN, PUTATIVE-RELATED"/>
    <property type="match status" value="1"/>
</dbReference>
<proteinExistence type="predicted"/>
<dbReference type="STRING" id="278944.A0A4Z1HWF4"/>
<sequence>MLSPEIAIEIVLGTFNELKGRSNCKLCSEITELFVFRWKNKDFTEDLLDKYVVTAAKTSQRKGFSIDVKLKEGNRVQIHSTIKFTSSPSFHARQTDPVTSMSRKPINWDQIEGWIEEYDSKFNHLIPVRSLVLPKQFRVIDVEKDKIILAPDHCDFVALSYVWGETTSDLMLCISNVQQLAKDFSISRIDIPATIKDAMIACAMIGKRYLWVDRLCIVQDESDDIKLAQIERMGDIYSSAFLTIVGACGSDARSGLAGIDGKPRTRAPWVISLNKMILVEDVGYPFYVESEAIPRWHTRGWTFQELVLSSRLLIFTEFGVYYIRNPKDNFNGNDEGTFEFLSNVRNIRRLIETYSKRYLTYDADRIRAFSGIFNHLGIRHQSGMPWKDFDENLFWRPHLWKQASRTLGSSEATLFPTWSWSSVAGPVQFDIYYHVPVTTWAHFSSEEGDFVVLIPPKVERYGWHQLAHTERFYNLEHWIDLRDCKCKGLNQECCEDCCLDSHTRVRMDMQRRTSVFLKKFSDEDTNAALIPGRLLLLTQTAKLRLECYGTFPGEPVTSPTEFSLWNEDEKWTGIVQLSKYDAETVMQMCKGGNKAFFDFASISITGIQDGPSPLYRFFDNTQASEHLYQAPFTREDEVKLFPESKEKFFQEVRYKAYDRLRRDSIVDELPVLNVMLLHWRGKVAQRVGLGQVWVRRWAQSNPRISPIVLA</sequence>
<dbReference type="OrthoDB" id="2958217at2759"/>
<comment type="caution">
    <text evidence="2">The sequence shown here is derived from an EMBL/GenBank/DDBJ whole genome shotgun (WGS) entry which is preliminary data.</text>
</comment>
<dbReference type="PANTHER" id="PTHR33112:SF16">
    <property type="entry name" value="HETEROKARYON INCOMPATIBILITY DOMAIN-CONTAINING PROTEIN"/>
    <property type="match status" value="1"/>
</dbReference>
<keyword evidence="3" id="KW-1185">Reference proteome</keyword>
<evidence type="ECO:0000259" key="1">
    <source>
        <dbReference type="Pfam" id="PF06985"/>
    </source>
</evidence>
<dbReference type="AlphaFoldDB" id="A0A4Z1HWF4"/>
<dbReference type="Proteomes" id="UP000297452">
    <property type="component" value="Unassembled WGS sequence"/>
</dbReference>
<gene>
    <name evidence="2" type="ORF">BOTNAR_0445g00070</name>
</gene>
<dbReference type="InterPro" id="IPR010730">
    <property type="entry name" value="HET"/>
</dbReference>
<dbReference type="EMBL" id="PQXJ01000445">
    <property type="protein sequence ID" value="TGO49077.1"/>
    <property type="molecule type" value="Genomic_DNA"/>
</dbReference>
<reference evidence="2 3" key="1">
    <citation type="submission" date="2017-12" db="EMBL/GenBank/DDBJ databases">
        <title>Comparative genomics of Botrytis spp.</title>
        <authorList>
            <person name="Valero-Jimenez C.A."/>
            <person name="Tapia P."/>
            <person name="Veloso J."/>
            <person name="Silva-Moreno E."/>
            <person name="Staats M."/>
            <person name="Valdes J.H."/>
            <person name="Van Kan J.A.L."/>
        </authorList>
    </citation>
    <scope>NUCLEOTIDE SEQUENCE [LARGE SCALE GENOMIC DNA]</scope>
    <source>
        <strain evidence="2 3">MUCL2120</strain>
    </source>
</reference>
<evidence type="ECO:0000313" key="3">
    <source>
        <dbReference type="Proteomes" id="UP000297452"/>
    </source>
</evidence>
<accession>A0A4Z1HWF4</accession>
<protein>
    <recommendedName>
        <fullName evidence="1">Heterokaryon incompatibility domain-containing protein</fullName>
    </recommendedName>
</protein>
<evidence type="ECO:0000313" key="2">
    <source>
        <dbReference type="EMBL" id="TGO49077.1"/>
    </source>
</evidence>
<feature type="domain" description="Heterokaryon incompatibility" evidence="1">
    <location>
        <begin position="156"/>
        <end position="305"/>
    </location>
</feature>
<name>A0A4Z1HWF4_9HELO</name>
<dbReference type="Pfam" id="PF06985">
    <property type="entry name" value="HET"/>
    <property type="match status" value="1"/>
</dbReference>